<feature type="domain" description="Pseudouridine synthase I TruA alpha/beta" evidence="7">
    <location>
        <begin position="140"/>
        <end position="216"/>
    </location>
</feature>
<dbReference type="Pfam" id="PF01416">
    <property type="entry name" value="PseudoU_synth_1"/>
    <property type="match status" value="1"/>
</dbReference>
<dbReference type="SUPFAM" id="SSF55120">
    <property type="entry name" value="Pseudouridine synthase"/>
    <property type="match status" value="1"/>
</dbReference>
<dbReference type="Gene3D" id="3.30.70.580">
    <property type="entry name" value="Pseudouridine synthase I, catalytic domain, N-terminal subdomain"/>
    <property type="match status" value="1"/>
</dbReference>
<evidence type="ECO:0000256" key="2">
    <source>
        <dbReference type="ARBA" id="ARBA00022694"/>
    </source>
</evidence>
<dbReference type="CDD" id="cd02570">
    <property type="entry name" value="PseudoU_synth_EcTruA"/>
    <property type="match status" value="1"/>
</dbReference>
<dbReference type="GO" id="GO:0160147">
    <property type="term" value="F:tRNA pseudouridine(38-40) synthase activity"/>
    <property type="evidence" value="ECO:0007669"/>
    <property type="project" value="UniProtKB-EC"/>
</dbReference>
<evidence type="ECO:0000256" key="1">
    <source>
        <dbReference type="ARBA" id="ARBA00009375"/>
    </source>
</evidence>
<evidence type="ECO:0000313" key="9">
    <source>
        <dbReference type="Proteomes" id="UP000823772"/>
    </source>
</evidence>
<comment type="similarity">
    <text evidence="1 6">Belongs to the tRNA pseudouridine synthase TruA family.</text>
</comment>
<evidence type="ECO:0000313" key="8">
    <source>
        <dbReference type="EMBL" id="MBO8482151.1"/>
    </source>
</evidence>
<feature type="non-terminal residue" evidence="8">
    <location>
        <position position="217"/>
    </location>
</feature>
<dbReference type="InterPro" id="IPR020103">
    <property type="entry name" value="PsdUridine_synth_cat_dom_sf"/>
</dbReference>
<dbReference type="HAMAP" id="MF_00171">
    <property type="entry name" value="TruA"/>
    <property type="match status" value="1"/>
</dbReference>
<feature type="active site" description="Nucleophile" evidence="4">
    <location>
        <position position="51"/>
    </location>
</feature>
<dbReference type="PIRSF" id="PIRSF001430">
    <property type="entry name" value="tRNA_psdUrid_synth"/>
    <property type="match status" value="1"/>
</dbReference>
<dbReference type="EMBL" id="JADILY010000137">
    <property type="protein sequence ID" value="MBO8482151.1"/>
    <property type="molecule type" value="Genomic_DNA"/>
</dbReference>
<comment type="catalytic activity">
    <reaction evidence="6">
        <text>uridine(38/39/40) in tRNA = pseudouridine(38/39/40) in tRNA</text>
        <dbReference type="Rhea" id="RHEA:22376"/>
        <dbReference type="Rhea" id="RHEA-COMP:10085"/>
        <dbReference type="Rhea" id="RHEA-COMP:10087"/>
        <dbReference type="ChEBI" id="CHEBI:65314"/>
        <dbReference type="ChEBI" id="CHEBI:65315"/>
        <dbReference type="EC" id="5.4.99.12"/>
    </reaction>
</comment>
<evidence type="ECO:0000256" key="6">
    <source>
        <dbReference type="RuleBase" id="RU003792"/>
    </source>
</evidence>
<accession>A0A9D9J1N0</accession>
<dbReference type="InterPro" id="IPR020095">
    <property type="entry name" value="PsdUridine_synth_TruA_C"/>
</dbReference>
<dbReference type="InterPro" id="IPR020097">
    <property type="entry name" value="PsdUridine_synth_TruA_a/b_dom"/>
</dbReference>
<dbReference type="InterPro" id="IPR001406">
    <property type="entry name" value="PsdUridine_synth_TruA"/>
</dbReference>
<evidence type="ECO:0000256" key="4">
    <source>
        <dbReference type="PIRSR" id="PIRSR001430-1"/>
    </source>
</evidence>
<reference evidence="8" key="2">
    <citation type="journal article" date="2021" name="PeerJ">
        <title>Extensive microbial diversity within the chicken gut microbiome revealed by metagenomics and culture.</title>
        <authorList>
            <person name="Gilroy R."/>
            <person name="Ravi A."/>
            <person name="Getino M."/>
            <person name="Pursley I."/>
            <person name="Horton D.L."/>
            <person name="Alikhan N.F."/>
            <person name="Baker D."/>
            <person name="Gharbi K."/>
            <person name="Hall N."/>
            <person name="Watson M."/>
            <person name="Adriaenssens E.M."/>
            <person name="Foster-Nyarko E."/>
            <person name="Jarju S."/>
            <person name="Secka A."/>
            <person name="Antonio M."/>
            <person name="Oren A."/>
            <person name="Chaudhuri R.R."/>
            <person name="La Ragione R."/>
            <person name="Hildebrand F."/>
            <person name="Pallen M.J."/>
        </authorList>
    </citation>
    <scope>NUCLEOTIDE SEQUENCE</scope>
    <source>
        <strain evidence="8">B3-2255</strain>
    </source>
</reference>
<feature type="binding site" evidence="5">
    <location>
        <position position="109"/>
    </location>
    <ligand>
        <name>substrate</name>
    </ligand>
</feature>
<proteinExistence type="inferred from homology"/>
<comment type="caution">
    <text evidence="8">The sequence shown here is derived from an EMBL/GenBank/DDBJ whole genome shotgun (WGS) entry which is preliminary data.</text>
</comment>
<dbReference type="Proteomes" id="UP000823772">
    <property type="component" value="Unassembled WGS sequence"/>
</dbReference>
<dbReference type="InterPro" id="IPR020094">
    <property type="entry name" value="TruA/RsuA/RluB/E/F_N"/>
</dbReference>
<name>A0A9D9J1N0_9BACT</name>
<protein>
    <recommendedName>
        <fullName evidence="6">tRNA pseudouridine synthase</fullName>
        <ecNumber evidence="6">5.4.99.12</ecNumber>
    </recommendedName>
</protein>
<evidence type="ECO:0000259" key="7">
    <source>
        <dbReference type="Pfam" id="PF01416"/>
    </source>
</evidence>
<gene>
    <name evidence="8" type="primary">truA</name>
    <name evidence="8" type="ORF">IAC87_06365</name>
</gene>
<dbReference type="Gene3D" id="3.30.70.660">
    <property type="entry name" value="Pseudouridine synthase I, catalytic domain, C-terminal subdomain"/>
    <property type="match status" value="1"/>
</dbReference>
<dbReference type="PANTHER" id="PTHR11142:SF0">
    <property type="entry name" value="TRNA PSEUDOURIDINE SYNTHASE-LIKE 1"/>
    <property type="match status" value="1"/>
</dbReference>
<evidence type="ECO:0000256" key="5">
    <source>
        <dbReference type="PIRSR" id="PIRSR001430-2"/>
    </source>
</evidence>
<dbReference type="NCBIfam" id="TIGR00071">
    <property type="entry name" value="hisT_truA"/>
    <property type="match status" value="1"/>
</dbReference>
<reference evidence="8" key="1">
    <citation type="submission" date="2020-10" db="EMBL/GenBank/DDBJ databases">
        <authorList>
            <person name="Gilroy R."/>
        </authorList>
    </citation>
    <scope>NUCLEOTIDE SEQUENCE</scope>
    <source>
        <strain evidence="8">B3-2255</strain>
    </source>
</reference>
<dbReference type="AlphaFoldDB" id="A0A9D9J1N0"/>
<organism evidence="8 9">
    <name type="scientific">Candidatus Merdivivens faecigallinarum</name>
    <dbReference type="NCBI Taxonomy" id="2840871"/>
    <lineage>
        <taxon>Bacteria</taxon>
        <taxon>Pseudomonadati</taxon>
        <taxon>Bacteroidota</taxon>
        <taxon>Bacteroidia</taxon>
        <taxon>Bacteroidales</taxon>
        <taxon>Muribaculaceae</taxon>
        <taxon>Muribaculaceae incertae sedis</taxon>
        <taxon>Candidatus Merdivivens</taxon>
    </lineage>
</organism>
<dbReference type="PANTHER" id="PTHR11142">
    <property type="entry name" value="PSEUDOURIDYLATE SYNTHASE"/>
    <property type="match status" value="1"/>
</dbReference>
<evidence type="ECO:0000256" key="3">
    <source>
        <dbReference type="ARBA" id="ARBA00023235"/>
    </source>
</evidence>
<keyword evidence="3 6" id="KW-0413">Isomerase</keyword>
<keyword evidence="2 6" id="KW-0819">tRNA processing</keyword>
<sequence>MRYKITLSYSGAPYCGWQSQDNAPTVQGEVERALALLLGGPVKVTGAGRTDTGVNALAYPAHFDTDIPIDATYLLYKLNAIVGKGIVFHSIERRHDGFHARFDATKRTYNYFIHRKKDPFMDEFSYFYPYGLDVAAMNEAAALLKGEMDFSAFEKTGANNATSVCNVFSAGWKNYVPSHLSACGLAPEANGDYLVFEISANRFLRNMVRAIVGTLLE</sequence>
<dbReference type="EC" id="5.4.99.12" evidence="6"/>
<dbReference type="GO" id="GO:0003723">
    <property type="term" value="F:RNA binding"/>
    <property type="evidence" value="ECO:0007669"/>
    <property type="project" value="InterPro"/>
</dbReference>
<dbReference type="GO" id="GO:0031119">
    <property type="term" value="P:tRNA pseudouridine synthesis"/>
    <property type="evidence" value="ECO:0007669"/>
    <property type="project" value="TreeGrafter"/>
</dbReference>